<name>A0A1H9K022_9GAMM</name>
<protein>
    <submittedName>
        <fullName evidence="1">Uncharacterized protein</fullName>
    </submittedName>
</protein>
<keyword evidence="2" id="KW-1185">Reference proteome</keyword>
<dbReference type="Gene3D" id="1.20.5.2050">
    <property type="match status" value="1"/>
</dbReference>
<dbReference type="AlphaFoldDB" id="A0A1H9K022"/>
<reference evidence="1 2" key="1">
    <citation type="submission" date="2016-10" db="EMBL/GenBank/DDBJ databases">
        <authorList>
            <person name="de Groot N.N."/>
        </authorList>
    </citation>
    <scope>NUCLEOTIDE SEQUENCE [LARGE SCALE GENOMIC DNA]</scope>
    <source>
        <strain evidence="1 2">DSM 25927</strain>
    </source>
</reference>
<dbReference type="OrthoDB" id="154347at2"/>
<organism evidence="1 2">
    <name type="scientific">Solimonas aquatica</name>
    <dbReference type="NCBI Taxonomy" id="489703"/>
    <lineage>
        <taxon>Bacteria</taxon>
        <taxon>Pseudomonadati</taxon>
        <taxon>Pseudomonadota</taxon>
        <taxon>Gammaproteobacteria</taxon>
        <taxon>Nevskiales</taxon>
        <taxon>Nevskiaceae</taxon>
        <taxon>Solimonas</taxon>
    </lineage>
</organism>
<evidence type="ECO:0000313" key="1">
    <source>
        <dbReference type="EMBL" id="SEQ92452.1"/>
    </source>
</evidence>
<accession>A0A1H9K022</accession>
<dbReference type="STRING" id="489703.SAMN04488038_112155"/>
<gene>
    <name evidence="1" type="ORF">SAMN04488038_112155</name>
</gene>
<evidence type="ECO:0000313" key="2">
    <source>
        <dbReference type="Proteomes" id="UP000199233"/>
    </source>
</evidence>
<dbReference type="Proteomes" id="UP000199233">
    <property type="component" value="Unassembled WGS sequence"/>
</dbReference>
<dbReference type="EMBL" id="FOFS01000012">
    <property type="protein sequence ID" value="SEQ92452.1"/>
    <property type="molecule type" value="Genomic_DNA"/>
</dbReference>
<sequence>MYGISRIDDETHRTHAWRVSLRRRGKMLVKNFPDRKFKGKGKALQAAKAHRDALLQRYPPLSRVEFAKVKRRNNKSGVTGVCLVCCKYYLADGTEKRLWYWEASWPTSPGQHINQRFSCAIHGKQRAFEMACQARRRGLRQVRGVFWAAERGELSH</sequence>
<proteinExistence type="predicted"/>
<dbReference type="RefSeq" id="WP_093288186.1">
    <property type="nucleotide sequence ID" value="NZ_FOFS01000012.1"/>
</dbReference>